<evidence type="ECO:0000313" key="2">
    <source>
        <dbReference type="EMBL" id="MQM12709.1"/>
    </source>
</evidence>
<organism evidence="2 3">
    <name type="scientific">Colocasia esculenta</name>
    <name type="common">Wild taro</name>
    <name type="synonym">Arum esculentum</name>
    <dbReference type="NCBI Taxonomy" id="4460"/>
    <lineage>
        <taxon>Eukaryota</taxon>
        <taxon>Viridiplantae</taxon>
        <taxon>Streptophyta</taxon>
        <taxon>Embryophyta</taxon>
        <taxon>Tracheophyta</taxon>
        <taxon>Spermatophyta</taxon>
        <taxon>Magnoliopsida</taxon>
        <taxon>Liliopsida</taxon>
        <taxon>Araceae</taxon>
        <taxon>Aroideae</taxon>
        <taxon>Colocasieae</taxon>
        <taxon>Colocasia</taxon>
    </lineage>
</organism>
<proteinExistence type="predicted"/>
<feature type="region of interest" description="Disordered" evidence="1">
    <location>
        <begin position="1"/>
        <end position="87"/>
    </location>
</feature>
<feature type="non-terminal residue" evidence="2">
    <location>
        <position position="140"/>
    </location>
</feature>
<comment type="caution">
    <text evidence="2">The sequence shown here is derived from an EMBL/GenBank/DDBJ whole genome shotgun (WGS) entry which is preliminary data.</text>
</comment>
<gene>
    <name evidence="2" type="ORF">Taro_045628</name>
</gene>
<dbReference type="AlphaFoldDB" id="A0A843WRS0"/>
<accession>A0A843WRS0</accession>
<reference evidence="2" key="1">
    <citation type="submission" date="2017-07" db="EMBL/GenBank/DDBJ databases">
        <title>Taro Niue Genome Assembly and Annotation.</title>
        <authorList>
            <person name="Atibalentja N."/>
            <person name="Keating K."/>
            <person name="Fields C.J."/>
        </authorList>
    </citation>
    <scope>NUCLEOTIDE SEQUENCE</scope>
    <source>
        <strain evidence="2">Niue_2</strain>
        <tissue evidence="2">Leaf</tissue>
    </source>
</reference>
<feature type="compositionally biased region" description="Basic and acidic residues" evidence="1">
    <location>
        <begin position="59"/>
        <end position="70"/>
    </location>
</feature>
<keyword evidence="3" id="KW-1185">Reference proteome</keyword>
<feature type="compositionally biased region" description="Polar residues" evidence="1">
    <location>
        <begin position="8"/>
        <end position="17"/>
    </location>
</feature>
<name>A0A843WRS0_COLES</name>
<evidence type="ECO:0000256" key="1">
    <source>
        <dbReference type="SAM" id="MobiDB-lite"/>
    </source>
</evidence>
<feature type="compositionally biased region" description="Polar residues" evidence="1">
    <location>
        <begin position="71"/>
        <end position="87"/>
    </location>
</feature>
<evidence type="ECO:0000313" key="3">
    <source>
        <dbReference type="Proteomes" id="UP000652761"/>
    </source>
</evidence>
<feature type="compositionally biased region" description="Polar residues" evidence="1">
    <location>
        <begin position="29"/>
        <end position="41"/>
    </location>
</feature>
<dbReference type="Proteomes" id="UP000652761">
    <property type="component" value="Unassembled WGS sequence"/>
</dbReference>
<protein>
    <submittedName>
        <fullName evidence="2">Uncharacterized protein</fullName>
    </submittedName>
</protein>
<sequence length="140" mass="15581">KLIRPVSNPDNTTQEQPLSLAVTDERSNCRSTRTSQTTVETNQHHTCRHIAAVGRTTQHKSEGVQEDDKTSSVPSTGTSPEHSRAWLTQNLGLPTVEVSTEGVKLHTTYTETTCTTLKPRETPHKPRYCVAFIMRRIAVS</sequence>
<dbReference type="EMBL" id="NMUH01005421">
    <property type="protein sequence ID" value="MQM12709.1"/>
    <property type="molecule type" value="Genomic_DNA"/>
</dbReference>